<dbReference type="AlphaFoldDB" id="A0A179FYZ1"/>
<dbReference type="EMBL" id="LSBJ02000002">
    <property type="protein sequence ID" value="OAQ70885.1"/>
    <property type="molecule type" value="Genomic_DNA"/>
</dbReference>
<dbReference type="RefSeq" id="XP_018147422.1">
    <property type="nucleotide sequence ID" value="XM_018291217.1"/>
</dbReference>
<evidence type="ECO:0000313" key="2">
    <source>
        <dbReference type="EMBL" id="OAQ70885.1"/>
    </source>
</evidence>
<name>A0A179FYZ1_METCM</name>
<feature type="chain" id="PRO_5008102204" evidence="1">
    <location>
        <begin position="20"/>
        <end position="72"/>
    </location>
</feature>
<dbReference type="Proteomes" id="UP000078397">
    <property type="component" value="Unassembled WGS sequence"/>
</dbReference>
<reference evidence="2 3" key="1">
    <citation type="journal article" date="2016" name="PLoS Pathog.">
        <title>Biosynthesis of antibiotic leucinostatins in bio-control fungus Purpureocillium lilacinum and their inhibition on phytophthora revealed by genome mining.</title>
        <authorList>
            <person name="Wang G."/>
            <person name="Liu Z."/>
            <person name="Lin R."/>
            <person name="Li E."/>
            <person name="Mao Z."/>
            <person name="Ling J."/>
            <person name="Yang Y."/>
            <person name="Yin W.B."/>
            <person name="Xie B."/>
        </authorList>
    </citation>
    <scope>NUCLEOTIDE SEQUENCE [LARGE SCALE GENOMIC DNA]</scope>
    <source>
        <strain evidence="2">170</strain>
    </source>
</reference>
<organism evidence="2 3">
    <name type="scientific">Pochonia chlamydosporia 170</name>
    <dbReference type="NCBI Taxonomy" id="1380566"/>
    <lineage>
        <taxon>Eukaryota</taxon>
        <taxon>Fungi</taxon>
        <taxon>Dikarya</taxon>
        <taxon>Ascomycota</taxon>
        <taxon>Pezizomycotina</taxon>
        <taxon>Sordariomycetes</taxon>
        <taxon>Hypocreomycetidae</taxon>
        <taxon>Hypocreales</taxon>
        <taxon>Clavicipitaceae</taxon>
        <taxon>Pochonia</taxon>
    </lineage>
</organism>
<keyword evidence="3" id="KW-1185">Reference proteome</keyword>
<protein>
    <submittedName>
        <fullName evidence="2">Uncharacterized protein</fullName>
    </submittedName>
</protein>
<gene>
    <name evidence="2" type="ORF">VFPPC_13440</name>
</gene>
<comment type="caution">
    <text evidence="2">The sequence shown here is derived from an EMBL/GenBank/DDBJ whole genome shotgun (WGS) entry which is preliminary data.</text>
</comment>
<feature type="signal peptide" evidence="1">
    <location>
        <begin position="1"/>
        <end position="19"/>
    </location>
</feature>
<evidence type="ECO:0000313" key="3">
    <source>
        <dbReference type="Proteomes" id="UP000078397"/>
    </source>
</evidence>
<evidence type="ECO:0000256" key="1">
    <source>
        <dbReference type="SAM" id="SignalP"/>
    </source>
</evidence>
<accession>A0A179FYZ1</accession>
<dbReference type="KEGG" id="pchm:VFPPC_13440"/>
<dbReference type="GeneID" id="28855211"/>
<proteinExistence type="predicted"/>
<sequence length="72" mass="7568">MHFSAVLALGSLIFEVAIAAPVKASRTSGKRSTSLYSYIAADAEANEKRATSLYSYIAADAEVNIGGKRSQA</sequence>
<keyword evidence="1" id="KW-0732">Signal</keyword>